<name>A0ABW3MFQ5_9PSEU</name>
<dbReference type="Pfam" id="PF11887">
    <property type="entry name" value="Mce4_CUP1"/>
    <property type="match status" value="1"/>
</dbReference>
<evidence type="ECO:0000313" key="3">
    <source>
        <dbReference type="Proteomes" id="UP001597045"/>
    </source>
</evidence>
<reference evidence="3" key="1">
    <citation type="journal article" date="2019" name="Int. J. Syst. Evol. Microbiol.">
        <title>The Global Catalogue of Microorganisms (GCM) 10K type strain sequencing project: providing services to taxonomists for standard genome sequencing and annotation.</title>
        <authorList>
            <consortium name="The Broad Institute Genomics Platform"/>
            <consortium name="The Broad Institute Genome Sequencing Center for Infectious Disease"/>
            <person name="Wu L."/>
            <person name="Ma J."/>
        </authorList>
    </citation>
    <scope>NUCLEOTIDE SEQUENCE [LARGE SCALE GENOMIC DNA]</scope>
    <source>
        <strain evidence="3">JCM 31486</strain>
    </source>
</reference>
<feature type="domain" description="Mammalian cell entry C-terminal" evidence="1">
    <location>
        <begin position="31"/>
        <end position="214"/>
    </location>
</feature>
<accession>A0ABW3MFQ5</accession>
<dbReference type="EMBL" id="JBHTIS010002182">
    <property type="protein sequence ID" value="MFD1049443.1"/>
    <property type="molecule type" value="Genomic_DNA"/>
</dbReference>
<dbReference type="Proteomes" id="UP001597045">
    <property type="component" value="Unassembled WGS sequence"/>
</dbReference>
<feature type="non-terminal residue" evidence="2">
    <location>
        <position position="1"/>
    </location>
</feature>
<protein>
    <submittedName>
        <fullName evidence="2">MCE family protein</fullName>
    </submittedName>
</protein>
<dbReference type="InterPro" id="IPR024516">
    <property type="entry name" value="Mce_C"/>
</dbReference>
<keyword evidence="3" id="KW-1185">Reference proteome</keyword>
<dbReference type="InterPro" id="IPR052336">
    <property type="entry name" value="MlaD_Phospholipid_Transporter"/>
</dbReference>
<proteinExistence type="predicted"/>
<dbReference type="PANTHER" id="PTHR33371:SF16">
    <property type="entry name" value="MCE-FAMILY PROTEIN MCE3F"/>
    <property type="match status" value="1"/>
</dbReference>
<comment type="caution">
    <text evidence="2">The sequence shown here is derived from an EMBL/GenBank/DDBJ whole genome shotgun (WGS) entry which is preliminary data.</text>
</comment>
<evidence type="ECO:0000313" key="2">
    <source>
        <dbReference type="EMBL" id="MFD1049443.1"/>
    </source>
</evidence>
<evidence type="ECO:0000259" key="1">
    <source>
        <dbReference type="Pfam" id="PF11887"/>
    </source>
</evidence>
<gene>
    <name evidence="2" type="ORF">ACFQ1S_29870</name>
</gene>
<dbReference type="PANTHER" id="PTHR33371">
    <property type="entry name" value="INTERMEMBRANE PHOSPHOLIPID TRANSPORT SYSTEM BINDING PROTEIN MLAD-RELATED"/>
    <property type="match status" value="1"/>
</dbReference>
<sequence length="306" mass="32254">PADLDAAVTNRSAVGEQYLDLKPKHDNGPYLADGSVIPSANIKLPLPVETVLSNLDGLVASVPLDSLRTVVYELDDAFRGRGADLQALIDNQGDLVQTATQYLPQTQRLITDGGTALRTQVNQGSAIKSFSQDAHLLAQQLRASDGDLRRLITATPQVSEQISGLIQESGSGVGVILANLLTPAQVFSTRGPALEELLGAYPQAVADGYRIIDKNGSTNMAMILNFNNPPPCRKGYEGTDRRPGKDVTPAPMNTNARCTLPYGDPSSVRGSQNVPKGGTVPGVDPITLTQVHAGPESLSQVLGGGR</sequence>
<organism evidence="2 3">
    <name type="scientific">Kibdelosporangium lantanae</name>
    <dbReference type="NCBI Taxonomy" id="1497396"/>
    <lineage>
        <taxon>Bacteria</taxon>
        <taxon>Bacillati</taxon>
        <taxon>Actinomycetota</taxon>
        <taxon>Actinomycetes</taxon>
        <taxon>Pseudonocardiales</taxon>
        <taxon>Pseudonocardiaceae</taxon>
        <taxon>Kibdelosporangium</taxon>
    </lineage>
</organism>